<sequence>MGSRWENTLEGMIRTGRFDRDVAMKVTDSYLKITKADAATVPCSNCSKHDRIAHHGGDRKSLCDACASGTLRRCSRCQGVSYCSKECQKAHWKEHRLQCETFVEARAENKAELGKVNTCWNEFHQWCDDQLARELYRAVKELAAHPSATRVVHHPPEIDDQSITGSPHKFVFKRIRCVEPTIVDKFLSECEARLWELSSKLVQSTLPENYKPEPGSIVEVGLPMLKRDCASTVDKQRSLLAEVIAKPGQVAVVAVYDHPQLGPAIHVKSANRALLVRSAGGKRRG</sequence>
<dbReference type="EMBL" id="MU277210">
    <property type="protein sequence ID" value="KAI0061804.1"/>
    <property type="molecule type" value="Genomic_DNA"/>
</dbReference>
<organism evidence="1 2">
    <name type="scientific">Artomyces pyxidatus</name>
    <dbReference type="NCBI Taxonomy" id="48021"/>
    <lineage>
        <taxon>Eukaryota</taxon>
        <taxon>Fungi</taxon>
        <taxon>Dikarya</taxon>
        <taxon>Basidiomycota</taxon>
        <taxon>Agaricomycotina</taxon>
        <taxon>Agaricomycetes</taxon>
        <taxon>Russulales</taxon>
        <taxon>Auriscalpiaceae</taxon>
        <taxon>Artomyces</taxon>
    </lineage>
</organism>
<reference evidence="1" key="1">
    <citation type="submission" date="2021-03" db="EMBL/GenBank/DDBJ databases">
        <authorList>
            <consortium name="DOE Joint Genome Institute"/>
            <person name="Ahrendt S."/>
            <person name="Looney B.P."/>
            <person name="Miyauchi S."/>
            <person name="Morin E."/>
            <person name="Drula E."/>
            <person name="Courty P.E."/>
            <person name="Chicoki N."/>
            <person name="Fauchery L."/>
            <person name="Kohler A."/>
            <person name="Kuo A."/>
            <person name="Labutti K."/>
            <person name="Pangilinan J."/>
            <person name="Lipzen A."/>
            <person name="Riley R."/>
            <person name="Andreopoulos W."/>
            <person name="He G."/>
            <person name="Johnson J."/>
            <person name="Barry K.W."/>
            <person name="Grigoriev I.V."/>
            <person name="Nagy L."/>
            <person name="Hibbett D."/>
            <person name="Henrissat B."/>
            <person name="Matheny P.B."/>
            <person name="Labbe J."/>
            <person name="Martin F."/>
        </authorList>
    </citation>
    <scope>NUCLEOTIDE SEQUENCE</scope>
    <source>
        <strain evidence="1">HHB10654</strain>
    </source>
</reference>
<evidence type="ECO:0000313" key="1">
    <source>
        <dbReference type="EMBL" id="KAI0061804.1"/>
    </source>
</evidence>
<comment type="caution">
    <text evidence="1">The sequence shown here is derived from an EMBL/GenBank/DDBJ whole genome shotgun (WGS) entry which is preliminary data.</text>
</comment>
<gene>
    <name evidence="1" type="ORF">BV25DRAFT_705738</name>
</gene>
<dbReference type="Proteomes" id="UP000814140">
    <property type="component" value="Unassembled WGS sequence"/>
</dbReference>
<proteinExistence type="predicted"/>
<evidence type="ECO:0000313" key="2">
    <source>
        <dbReference type="Proteomes" id="UP000814140"/>
    </source>
</evidence>
<reference evidence="1" key="2">
    <citation type="journal article" date="2022" name="New Phytol.">
        <title>Evolutionary transition to the ectomycorrhizal habit in the genomes of a hyperdiverse lineage of mushroom-forming fungi.</title>
        <authorList>
            <person name="Looney B."/>
            <person name="Miyauchi S."/>
            <person name="Morin E."/>
            <person name="Drula E."/>
            <person name="Courty P.E."/>
            <person name="Kohler A."/>
            <person name="Kuo A."/>
            <person name="LaButti K."/>
            <person name="Pangilinan J."/>
            <person name="Lipzen A."/>
            <person name="Riley R."/>
            <person name="Andreopoulos W."/>
            <person name="He G."/>
            <person name="Johnson J."/>
            <person name="Nolan M."/>
            <person name="Tritt A."/>
            <person name="Barry K.W."/>
            <person name="Grigoriev I.V."/>
            <person name="Nagy L.G."/>
            <person name="Hibbett D."/>
            <person name="Henrissat B."/>
            <person name="Matheny P.B."/>
            <person name="Labbe J."/>
            <person name="Martin F.M."/>
        </authorList>
    </citation>
    <scope>NUCLEOTIDE SEQUENCE</scope>
    <source>
        <strain evidence="1">HHB10654</strain>
    </source>
</reference>
<accession>A0ACB8SZ99</accession>
<name>A0ACB8SZ99_9AGAM</name>
<protein>
    <submittedName>
        <fullName evidence="1">Uncharacterized protein</fullName>
    </submittedName>
</protein>
<keyword evidence="2" id="KW-1185">Reference proteome</keyword>